<dbReference type="InterPro" id="IPR025110">
    <property type="entry name" value="AMP-bd_C"/>
</dbReference>
<feature type="domain" description="AMP-binding enzyme C-terminal" evidence="4">
    <location>
        <begin position="430"/>
        <end position="505"/>
    </location>
</feature>
<dbReference type="AlphaFoldDB" id="A0AAE0VHE4"/>
<dbReference type="Gene3D" id="3.30.300.30">
    <property type="match status" value="1"/>
</dbReference>
<comment type="similarity">
    <text evidence="1">Belongs to the ATP-dependent AMP-binding enzyme family.</text>
</comment>
<dbReference type="PANTHER" id="PTHR24096">
    <property type="entry name" value="LONG-CHAIN-FATTY-ACID--COA LIGASE"/>
    <property type="match status" value="1"/>
</dbReference>
<comment type="caution">
    <text evidence="5">The sequence shown here is derived from an EMBL/GenBank/DDBJ whole genome shotgun (WGS) entry which is preliminary data.</text>
</comment>
<dbReference type="InterPro" id="IPR045851">
    <property type="entry name" value="AMP-bd_C_sf"/>
</dbReference>
<dbReference type="Pfam" id="PF00501">
    <property type="entry name" value="AMP-binding"/>
    <property type="match status" value="1"/>
</dbReference>
<dbReference type="InterPro" id="IPR000873">
    <property type="entry name" value="AMP-dep_synth/lig_dom"/>
</dbReference>
<dbReference type="Proteomes" id="UP001195483">
    <property type="component" value="Unassembled WGS sequence"/>
</dbReference>
<feature type="domain" description="AMP-dependent synthetase/ligase" evidence="3">
    <location>
        <begin position="22"/>
        <end position="377"/>
    </location>
</feature>
<evidence type="ECO:0000313" key="6">
    <source>
        <dbReference type="Proteomes" id="UP001195483"/>
    </source>
</evidence>
<dbReference type="EMBL" id="JAEAOA010001516">
    <property type="protein sequence ID" value="KAK3578368.1"/>
    <property type="molecule type" value="Genomic_DNA"/>
</dbReference>
<dbReference type="FunFam" id="3.30.300.30:FF:000007">
    <property type="entry name" value="4-coumarate--CoA ligase 2"/>
    <property type="match status" value="1"/>
</dbReference>
<dbReference type="InterPro" id="IPR042099">
    <property type="entry name" value="ANL_N_sf"/>
</dbReference>
<protein>
    <recommendedName>
        <fullName evidence="7">Luciferin 4-monooxygenase</fullName>
    </recommendedName>
</protein>
<keyword evidence="2" id="KW-0436">Ligase</keyword>
<dbReference type="PANTHER" id="PTHR24096:SF149">
    <property type="entry name" value="AMP-BINDING DOMAIN-CONTAINING PROTEIN-RELATED"/>
    <property type="match status" value="1"/>
</dbReference>
<keyword evidence="6" id="KW-1185">Reference proteome</keyword>
<proteinExistence type="inferred from homology"/>
<name>A0AAE0VHE4_9BIVA</name>
<evidence type="ECO:0000313" key="5">
    <source>
        <dbReference type="EMBL" id="KAK3578368.1"/>
    </source>
</evidence>
<accession>A0AAE0VHE4</accession>
<reference evidence="5" key="1">
    <citation type="journal article" date="2021" name="Genome Biol. Evol.">
        <title>A High-Quality Reference Genome for a Parasitic Bivalve with Doubly Uniparental Inheritance (Bivalvia: Unionida).</title>
        <authorList>
            <person name="Smith C.H."/>
        </authorList>
    </citation>
    <scope>NUCLEOTIDE SEQUENCE</scope>
    <source>
        <strain evidence="5">CHS0354</strain>
    </source>
</reference>
<sequence>MNESILETDMNLGELLITRMIQYGDSIALIEAETGRRYTYKDVIDRVQKLAHGLRELGIRKGDVVCTWLPNHIDYGVIYLACFYLGSPVQTMSPLETDDEIFRRFRECGTKYVFTVPSQLPQLWRIRLKLTTRLKVVVFGQADNCESYETLLQNKGEQITTGVDLDPQKTPAILLSSSGTTGLSKIVQLSHSNIVVNIQQIASIYCHNPEMRCVAFLPMYHHYGGVCVLLTGLYNGLQIVVMSEFKFQTYLQLIQDHKCEILHVVPPVANLLVKQDIVDRFDLTSVKIIHCAAAPLSQEVEKILMNKFRHRFISQTYGLSETGVVAGTSDKKHKFGSAGWIPARTEIKILDPETGKEMDPGKNGEVCVRGPQVMIGYINSQEENTNAFTSDRYFKTGDIGYIDSEGFLFIVDRIKDIIKYKGHQVSPARLEDVLLKHLDVEDAAVIGMADADSGEVPQAFVVRRLGSTVTSEVLNKHIAENVPSYMKLRGDVKFIDRIPRTPSGKIMRRLLKEPSSKSKL</sequence>
<evidence type="ECO:0000259" key="3">
    <source>
        <dbReference type="Pfam" id="PF00501"/>
    </source>
</evidence>
<gene>
    <name evidence="5" type="ORF">CHS0354_025464</name>
</gene>
<dbReference type="SUPFAM" id="SSF56801">
    <property type="entry name" value="Acetyl-CoA synthetase-like"/>
    <property type="match status" value="1"/>
</dbReference>
<evidence type="ECO:0000256" key="1">
    <source>
        <dbReference type="ARBA" id="ARBA00006432"/>
    </source>
</evidence>
<organism evidence="5 6">
    <name type="scientific">Potamilus streckersoni</name>
    <dbReference type="NCBI Taxonomy" id="2493646"/>
    <lineage>
        <taxon>Eukaryota</taxon>
        <taxon>Metazoa</taxon>
        <taxon>Spiralia</taxon>
        <taxon>Lophotrochozoa</taxon>
        <taxon>Mollusca</taxon>
        <taxon>Bivalvia</taxon>
        <taxon>Autobranchia</taxon>
        <taxon>Heteroconchia</taxon>
        <taxon>Palaeoheterodonta</taxon>
        <taxon>Unionida</taxon>
        <taxon>Unionoidea</taxon>
        <taxon>Unionidae</taxon>
        <taxon>Ambleminae</taxon>
        <taxon>Lampsilini</taxon>
        <taxon>Potamilus</taxon>
    </lineage>
</organism>
<reference evidence="5" key="3">
    <citation type="submission" date="2023-05" db="EMBL/GenBank/DDBJ databases">
        <authorList>
            <person name="Smith C.H."/>
        </authorList>
    </citation>
    <scope>NUCLEOTIDE SEQUENCE</scope>
    <source>
        <strain evidence="5">CHS0354</strain>
        <tissue evidence="5">Mantle</tissue>
    </source>
</reference>
<evidence type="ECO:0000256" key="2">
    <source>
        <dbReference type="ARBA" id="ARBA00022598"/>
    </source>
</evidence>
<dbReference type="GO" id="GO:0016405">
    <property type="term" value="F:CoA-ligase activity"/>
    <property type="evidence" value="ECO:0007669"/>
    <property type="project" value="TreeGrafter"/>
</dbReference>
<evidence type="ECO:0008006" key="7">
    <source>
        <dbReference type="Google" id="ProtNLM"/>
    </source>
</evidence>
<evidence type="ECO:0000259" key="4">
    <source>
        <dbReference type="Pfam" id="PF13193"/>
    </source>
</evidence>
<dbReference type="Pfam" id="PF13193">
    <property type="entry name" value="AMP-binding_C"/>
    <property type="match status" value="1"/>
</dbReference>
<reference evidence="5" key="2">
    <citation type="journal article" date="2021" name="Genome Biol. Evol.">
        <title>Developing a high-quality reference genome for a parasitic bivalve with doubly uniparental inheritance (Bivalvia: Unionida).</title>
        <authorList>
            <person name="Smith C.H."/>
        </authorList>
    </citation>
    <scope>NUCLEOTIDE SEQUENCE</scope>
    <source>
        <strain evidence="5">CHS0354</strain>
        <tissue evidence="5">Mantle</tissue>
    </source>
</reference>
<dbReference type="Gene3D" id="3.40.50.12780">
    <property type="entry name" value="N-terminal domain of ligase-like"/>
    <property type="match status" value="1"/>
</dbReference>